<keyword evidence="3" id="KW-1185">Reference proteome</keyword>
<organism evidence="2 3">
    <name type="scientific">Periconia digitata</name>
    <dbReference type="NCBI Taxonomy" id="1303443"/>
    <lineage>
        <taxon>Eukaryota</taxon>
        <taxon>Fungi</taxon>
        <taxon>Dikarya</taxon>
        <taxon>Ascomycota</taxon>
        <taxon>Pezizomycotina</taxon>
        <taxon>Dothideomycetes</taxon>
        <taxon>Pleosporomycetidae</taxon>
        <taxon>Pleosporales</taxon>
        <taxon>Massarineae</taxon>
        <taxon>Periconiaceae</taxon>
        <taxon>Periconia</taxon>
    </lineage>
</organism>
<dbReference type="EMBL" id="CAOQHR010000002">
    <property type="protein sequence ID" value="CAI6290091.1"/>
    <property type="molecule type" value="Genomic_DNA"/>
</dbReference>
<comment type="caution">
    <text evidence="2">The sequence shown here is derived from an EMBL/GenBank/DDBJ whole genome shotgun (WGS) entry which is preliminary data.</text>
</comment>
<dbReference type="Proteomes" id="UP001152607">
    <property type="component" value="Unassembled WGS sequence"/>
</dbReference>
<evidence type="ECO:0000256" key="1">
    <source>
        <dbReference type="SAM" id="MobiDB-lite"/>
    </source>
</evidence>
<reference evidence="2" key="1">
    <citation type="submission" date="2023-01" db="EMBL/GenBank/DDBJ databases">
        <authorList>
            <person name="Van Ghelder C."/>
            <person name="Rancurel C."/>
        </authorList>
    </citation>
    <scope>NUCLEOTIDE SEQUENCE</scope>
    <source>
        <strain evidence="2">CNCM I-4278</strain>
    </source>
</reference>
<proteinExistence type="predicted"/>
<feature type="region of interest" description="Disordered" evidence="1">
    <location>
        <begin position="1"/>
        <end position="35"/>
    </location>
</feature>
<sequence length="282" mass="32549">MADTPRPGEQPAVPGGATRKRKLDEAVNRENNPQVGAARESITFAGDTELWAAYQNRVHRDPDVPVDDGTIFSEEVSQKFICAIIYVVEHQLEADVLDHLLCHISRLDNAHFNREMSKARAKQTRWQTAIVTDVIFVQAIVLKGEVKAAGRDIYDMSEQQLRRIILAKWTESMCISMYHRIADIVDFAAVFRPPAEHAARVRDFRRYLRQVFYLIMRDTIQSRLPREDNPGQRKKDYQFFGEWRAMKADPTIPCVPRFEEIPVFPPSSIQPRKKARKTRSTE</sequence>
<gene>
    <name evidence="2" type="ORF">PDIGIT_LOCUS2422</name>
</gene>
<evidence type="ECO:0000313" key="2">
    <source>
        <dbReference type="EMBL" id="CAI6290091.1"/>
    </source>
</evidence>
<dbReference type="AlphaFoldDB" id="A0A9W4U529"/>
<protein>
    <submittedName>
        <fullName evidence="2">Uncharacterized protein</fullName>
    </submittedName>
</protein>
<name>A0A9W4U529_9PLEO</name>
<evidence type="ECO:0000313" key="3">
    <source>
        <dbReference type="Proteomes" id="UP001152607"/>
    </source>
</evidence>
<accession>A0A9W4U529</accession>